<keyword evidence="3" id="KW-0479">Metal-binding</keyword>
<comment type="cofactor">
    <cofactor evidence="1 8">
        <name>Fe(2+)</name>
        <dbReference type="ChEBI" id="CHEBI:29033"/>
    </cofactor>
</comment>
<dbReference type="AlphaFoldDB" id="A0A934TQR6"/>
<evidence type="ECO:0000313" key="10">
    <source>
        <dbReference type="EMBL" id="MBK6005619.1"/>
    </source>
</evidence>
<evidence type="ECO:0000313" key="11">
    <source>
        <dbReference type="Proteomes" id="UP000630528"/>
    </source>
</evidence>
<reference evidence="10" key="2">
    <citation type="submission" date="2021-01" db="EMBL/GenBank/DDBJ databases">
        <authorList>
            <person name="Kang M."/>
        </authorList>
    </citation>
    <scope>NUCLEOTIDE SEQUENCE</scope>
    <source>
        <strain evidence="10">KACC 17527</strain>
    </source>
</reference>
<dbReference type="SUPFAM" id="SSF54593">
    <property type="entry name" value="Glyoxalase/Bleomycin resistance protein/Dihydroxybiphenyl dioxygenase"/>
    <property type="match status" value="1"/>
</dbReference>
<evidence type="ECO:0000256" key="1">
    <source>
        <dbReference type="ARBA" id="ARBA00001954"/>
    </source>
</evidence>
<dbReference type="Gene3D" id="3.10.180.10">
    <property type="entry name" value="2,3-Dihydroxybiphenyl 1,2-Dioxygenase, domain 1"/>
    <property type="match status" value="1"/>
</dbReference>
<dbReference type="GO" id="GO:0051213">
    <property type="term" value="F:dioxygenase activity"/>
    <property type="evidence" value="ECO:0007669"/>
    <property type="project" value="UniProtKB-KW"/>
</dbReference>
<comment type="similarity">
    <text evidence="2 8">Belongs to the extradiol ring-cleavage dioxygenase family.</text>
</comment>
<keyword evidence="11" id="KW-1185">Reference proteome</keyword>
<dbReference type="Proteomes" id="UP000630528">
    <property type="component" value="Unassembled WGS sequence"/>
</dbReference>
<evidence type="ECO:0000256" key="6">
    <source>
        <dbReference type="ARBA" id="ARBA00023002"/>
    </source>
</evidence>
<organism evidence="10 11">
    <name type="scientific">Ramlibacter ginsenosidimutans</name>
    <dbReference type="NCBI Taxonomy" id="502333"/>
    <lineage>
        <taxon>Bacteria</taxon>
        <taxon>Pseudomonadati</taxon>
        <taxon>Pseudomonadota</taxon>
        <taxon>Betaproteobacteria</taxon>
        <taxon>Burkholderiales</taxon>
        <taxon>Comamonadaceae</taxon>
        <taxon>Ramlibacter</taxon>
    </lineage>
</organism>
<dbReference type="InterPro" id="IPR029068">
    <property type="entry name" value="Glyas_Bleomycin-R_OHBP_Dase"/>
</dbReference>
<keyword evidence="6 8" id="KW-0560">Oxidoreductase</keyword>
<feature type="domain" description="VOC" evidence="9">
    <location>
        <begin position="9"/>
        <end position="132"/>
    </location>
</feature>
<reference evidence="10" key="1">
    <citation type="journal article" date="2012" name="J. Microbiol. Biotechnol.">
        <title>Ramlibacter ginsenosidimutans sp. nov., with ginsenoside-converting activity.</title>
        <authorList>
            <person name="Wang L."/>
            <person name="An D.S."/>
            <person name="Kim S.G."/>
            <person name="Jin F.X."/>
            <person name="Kim S.C."/>
            <person name="Lee S.T."/>
            <person name="Im W.T."/>
        </authorList>
    </citation>
    <scope>NUCLEOTIDE SEQUENCE</scope>
    <source>
        <strain evidence="10">KACC 17527</strain>
    </source>
</reference>
<gene>
    <name evidence="10" type="ORF">JJB11_05895</name>
</gene>
<evidence type="ECO:0000256" key="4">
    <source>
        <dbReference type="ARBA" id="ARBA00022797"/>
    </source>
</evidence>
<evidence type="ECO:0000256" key="7">
    <source>
        <dbReference type="ARBA" id="ARBA00023004"/>
    </source>
</evidence>
<evidence type="ECO:0000256" key="3">
    <source>
        <dbReference type="ARBA" id="ARBA00022723"/>
    </source>
</evidence>
<dbReference type="Pfam" id="PF00903">
    <property type="entry name" value="Glyoxalase"/>
    <property type="match status" value="1"/>
</dbReference>
<dbReference type="InterPro" id="IPR004360">
    <property type="entry name" value="Glyas_Fos-R_dOase_dom"/>
</dbReference>
<evidence type="ECO:0000259" key="9">
    <source>
        <dbReference type="PROSITE" id="PS51819"/>
    </source>
</evidence>
<keyword evidence="5 8" id="KW-0223">Dioxygenase</keyword>
<protein>
    <submittedName>
        <fullName evidence="10">VOC family protein</fullName>
    </submittedName>
</protein>
<keyword evidence="4 8" id="KW-0058">Aromatic hydrocarbons catabolism</keyword>
<dbReference type="InterPro" id="IPR037523">
    <property type="entry name" value="VOC_core"/>
</dbReference>
<accession>A0A934TQR6</accession>
<sequence length="190" mass="21509">MATQRPGLTFSHVGLYATDVDRQADFYKTVLDFTETDRGTLPTPNGPARLIFLSRDPDEHHQIVLVSGRPERVDFNVINQLSLKADSLQTLQAFHRRVRDAGVAELAPVTHGNALSVYFRDPEGNRVELYWDLPWYVAQPCRVAAPFDLPAEELLAWAEAHARSLPGFQPRSEWRRDMARRMGIGDGENL</sequence>
<evidence type="ECO:0000256" key="5">
    <source>
        <dbReference type="ARBA" id="ARBA00022964"/>
    </source>
</evidence>
<evidence type="ECO:0000256" key="2">
    <source>
        <dbReference type="ARBA" id="ARBA00008784"/>
    </source>
</evidence>
<keyword evidence="7 8" id="KW-0408">Iron</keyword>
<dbReference type="RefSeq" id="WP_201166959.1">
    <property type="nucleotide sequence ID" value="NZ_JAEPWM010000001.1"/>
</dbReference>
<name>A0A934TQR6_9BURK</name>
<evidence type="ECO:0000256" key="8">
    <source>
        <dbReference type="RuleBase" id="RU000683"/>
    </source>
</evidence>
<proteinExistence type="inferred from homology"/>
<dbReference type="EMBL" id="JAEPWM010000001">
    <property type="protein sequence ID" value="MBK6005619.1"/>
    <property type="molecule type" value="Genomic_DNA"/>
</dbReference>
<dbReference type="GO" id="GO:0008198">
    <property type="term" value="F:ferrous iron binding"/>
    <property type="evidence" value="ECO:0007669"/>
    <property type="project" value="InterPro"/>
</dbReference>
<dbReference type="InterPro" id="IPR000486">
    <property type="entry name" value="Xdiol_ring_cleave_dOase_1/2"/>
</dbReference>
<dbReference type="PROSITE" id="PS00082">
    <property type="entry name" value="EXTRADIOL_DIOXYGENAS"/>
    <property type="match status" value="1"/>
</dbReference>
<comment type="caution">
    <text evidence="10">The sequence shown here is derived from an EMBL/GenBank/DDBJ whole genome shotgun (WGS) entry which is preliminary data.</text>
</comment>
<dbReference type="PROSITE" id="PS51819">
    <property type="entry name" value="VOC"/>
    <property type="match status" value="1"/>
</dbReference>